<dbReference type="Proteomes" id="UP001515480">
    <property type="component" value="Unassembled WGS sequence"/>
</dbReference>
<evidence type="ECO:0000313" key="6">
    <source>
        <dbReference type="EMBL" id="KAL1499195.1"/>
    </source>
</evidence>
<dbReference type="GO" id="GO:0007584">
    <property type="term" value="P:response to nutrient"/>
    <property type="evidence" value="ECO:0007669"/>
    <property type="project" value="TreeGrafter"/>
</dbReference>
<dbReference type="PROSITE" id="PS50866">
    <property type="entry name" value="GOLD"/>
    <property type="match status" value="1"/>
</dbReference>
<dbReference type="AlphaFoldDB" id="A0AB34IH31"/>
<sequence>MASRKSLLLRRMLSTNSSAGPLRVFLSPPRSQRCRSISISSLPEVQSAASFASRLDAELSTAPSTEEIEVLRSNAAAVRLVLTASMATTALHTQSRIAAFEGHGYYTIGPCGEELLSTVALALRPTDPAALHYRHLATLTARQLQRGVSMPSILLERARGYTTSVSDAVTGGVHCSLGADPKYDFLVTSTLASQGPQAVGRALAIEHLRVAKWRSDAISYVSCGDGSINNSEWLSAINTAEYASHRRRSCPVLFCVSDNGISISLKGMGWTSKWADQRLGMPVYRSAAAVDYVRTSRQPALLLVTELPRRFGHAATDRQTQYLRPEEIAAAQSNDPVARAAAAAVLAGAASREGVLRAHERLHQQAEEAFAIARRERRDLTRAQLIARVAPPQEKAPALTTRSQVQSKPLEMRALMTRALDEAMSADSKVLYVGEDVEHGGYYRVSEGLVRKYGRRRIFDWPPDEASLIGGGIGFAQAGCVPIVEIPYAAYLSCGYNQFVEACFFHWLSNGKQQNGMVFRMQGFDEGVFGGHFHTANAPPVFGVPGIDVVAFSNGKDWARGLRTALRSASRGGVCMLLDSTALLNRKHLHRGDGAWQFGFPAASDALLFDDVVLYRHDCTPTDALTIRQGSLDAMEATEADVAVVTYGNGVPKALEARMTGQVRFDVIDCPLLSRPPAALLEVLRGRYSALLLVDPCRQGAAPFAHFISPLQSNVAMAWQHEHSAWIAPGQRLQVPVPLSKKGSRLAVDFEVIQGLDVDFDIMLEGEHEKVVRLYGPTRRARSVNAILEIPFDGDVYVTFDNINSWFVHKLVSYSLVFTKDADAEVQSSSRMRFGKALVMTPKGAQDEEVPDLDGTDPTIELRIPAGCLEEISLNVIKGQRLNISFEVIEGRDVDFGIMLLEEGMEAPISLYGPSRRATMLRTSMPVPATGTIRLGFDTSYTWFSSKLVRYAVSARADELC</sequence>
<dbReference type="PANTHER" id="PTHR42980">
    <property type="entry name" value="2-OXOISOVALERATE DEHYDROGENASE SUBUNIT BETA-RELATED"/>
    <property type="match status" value="1"/>
</dbReference>
<proteinExistence type="predicted"/>
<dbReference type="Gene3D" id="3.40.50.970">
    <property type="match status" value="2"/>
</dbReference>
<comment type="catalytic activity">
    <reaction evidence="3">
        <text>N(6)-[(R)-lipoyl]-L-lysyl-[protein] + 3-methyl-2-oxobutanoate + H(+) = N(6)-[(R)-S(8)-2-methylpropanoyldihydrolipoyl]-L-lysyl-[protein] + CO2</text>
        <dbReference type="Rhea" id="RHEA:13457"/>
        <dbReference type="Rhea" id="RHEA-COMP:10474"/>
        <dbReference type="Rhea" id="RHEA-COMP:10497"/>
        <dbReference type="ChEBI" id="CHEBI:11851"/>
        <dbReference type="ChEBI" id="CHEBI:15378"/>
        <dbReference type="ChEBI" id="CHEBI:16526"/>
        <dbReference type="ChEBI" id="CHEBI:83099"/>
        <dbReference type="ChEBI" id="CHEBI:83142"/>
        <dbReference type="EC" id="1.2.4.4"/>
    </reaction>
    <physiologicalReaction direction="left-to-right" evidence="3">
        <dbReference type="Rhea" id="RHEA:13458"/>
    </physiologicalReaction>
</comment>
<feature type="coiled-coil region" evidence="4">
    <location>
        <begin position="356"/>
        <end position="383"/>
    </location>
</feature>
<evidence type="ECO:0000259" key="5">
    <source>
        <dbReference type="PROSITE" id="PS50866"/>
    </source>
</evidence>
<dbReference type="Gene3D" id="2.60.120.680">
    <property type="entry name" value="GOLD domain"/>
    <property type="match status" value="2"/>
</dbReference>
<gene>
    <name evidence="6" type="ORF">AB1Y20_013703</name>
</gene>
<dbReference type="Pfam" id="PF00676">
    <property type="entry name" value="E1_dh"/>
    <property type="match status" value="1"/>
</dbReference>
<dbReference type="InterPro" id="IPR009038">
    <property type="entry name" value="GOLD_dom"/>
</dbReference>
<keyword evidence="7" id="KW-1185">Reference proteome</keyword>
<keyword evidence="4" id="KW-0175">Coiled coil</keyword>
<dbReference type="SMART" id="SM00861">
    <property type="entry name" value="Transket_pyr"/>
    <property type="match status" value="1"/>
</dbReference>
<keyword evidence="2" id="KW-0560">Oxidoreductase</keyword>
<evidence type="ECO:0000256" key="3">
    <source>
        <dbReference type="ARBA" id="ARBA00051764"/>
    </source>
</evidence>
<protein>
    <recommendedName>
        <fullName evidence="5">GOLD domain-containing protein</fullName>
    </recommendedName>
</protein>
<dbReference type="SUPFAM" id="SSF52518">
    <property type="entry name" value="Thiamin diphosphate-binding fold (THDP-binding)"/>
    <property type="match status" value="2"/>
</dbReference>
<name>A0AB34IH31_PRYPA</name>
<dbReference type="SUPFAM" id="SSF101576">
    <property type="entry name" value="Supernatant protein factor (SPF), C-terminal domain"/>
    <property type="match status" value="1"/>
</dbReference>
<comment type="cofactor">
    <cofactor evidence="1">
        <name>thiamine diphosphate</name>
        <dbReference type="ChEBI" id="CHEBI:58937"/>
    </cofactor>
</comment>
<dbReference type="PANTHER" id="PTHR42980:SF1">
    <property type="entry name" value="2-OXOISOVALERATE DEHYDROGENASE SUBUNIT BETA, MITOCHONDRIAL"/>
    <property type="match status" value="1"/>
</dbReference>
<dbReference type="InterPro" id="IPR001017">
    <property type="entry name" value="DH_E1"/>
</dbReference>
<evidence type="ECO:0000256" key="2">
    <source>
        <dbReference type="ARBA" id="ARBA00023002"/>
    </source>
</evidence>
<organism evidence="6 7">
    <name type="scientific">Prymnesium parvum</name>
    <name type="common">Toxic golden alga</name>
    <dbReference type="NCBI Taxonomy" id="97485"/>
    <lineage>
        <taxon>Eukaryota</taxon>
        <taxon>Haptista</taxon>
        <taxon>Haptophyta</taxon>
        <taxon>Prymnesiophyceae</taxon>
        <taxon>Prymnesiales</taxon>
        <taxon>Prymnesiaceae</taxon>
        <taxon>Prymnesium</taxon>
    </lineage>
</organism>
<accession>A0AB34IH31</accession>
<dbReference type="EMBL" id="JBGBPQ010000026">
    <property type="protein sequence ID" value="KAL1499195.1"/>
    <property type="molecule type" value="Genomic_DNA"/>
</dbReference>
<dbReference type="InterPro" id="IPR005475">
    <property type="entry name" value="Transketolase-like_Pyr-bd"/>
</dbReference>
<comment type="caution">
    <text evidence="6">The sequence shown here is derived from an EMBL/GenBank/DDBJ whole genome shotgun (WGS) entry which is preliminary data.</text>
</comment>
<evidence type="ECO:0000313" key="7">
    <source>
        <dbReference type="Proteomes" id="UP001515480"/>
    </source>
</evidence>
<evidence type="ECO:0000256" key="1">
    <source>
        <dbReference type="ARBA" id="ARBA00001964"/>
    </source>
</evidence>
<feature type="domain" description="GOLD" evidence="5">
    <location>
        <begin position="866"/>
        <end position="955"/>
    </location>
</feature>
<evidence type="ECO:0000256" key="4">
    <source>
        <dbReference type="SAM" id="Coils"/>
    </source>
</evidence>
<dbReference type="InterPro" id="IPR036598">
    <property type="entry name" value="GOLD_dom_sf"/>
</dbReference>
<dbReference type="GO" id="GO:0003863">
    <property type="term" value="F:branched-chain 2-oxo acid dehydrogenase activity"/>
    <property type="evidence" value="ECO:0007669"/>
    <property type="project" value="UniProtKB-EC"/>
</dbReference>
<dbReference type="Pfam" id="PF02779">
    <property type="entry name" value="Transket_pyr"/>
    <property type="match status" value="1"/>
</dbReference>
<dbReference type="InterPro" id="IPR029061">
    <property type="entry name" value="THDP-binding"/>
</dbReference>
<reference evidence="6 7" key="1">
    <citation type="journal article" date="2024" name="Science">
        <title>Giant polyketide synthase enzymes in the biosynthesis of giant marine polyether toxins.</title>
        <authorList>
            <person name="Fallon T.R."/>
            <person name="Shende V.V."/>
            <person name="Wierzbicki I.H."/>
            <person name="Pendleton A.L."/>
            <person name="Watervoot N.F."/>
            <person name="Auber R.P."/>
            <person name="Gonzalez D.J."/>
            <person name="Wisecaver J.H."/>
            <person name="Moore B.S."/>
        </authorList>
    </citation>
    <scope>NUCLEOTIDE SEQUENCE [LARGE SCALE GENOMIC DNA]</scope>
    <source>
        <strain evidence="6 7">12B1</strain>
    </source>
</reference>
<dbReference type="GO" id="GO:0009083">
    <property type="term" value="P:branched-chain amino acid catabolic process"/>
    <property type="evidence" value="ECO:0007669"/>
    <property type="project" value="TreeGrafter"/>
</dbReference>